<evidence type="ECO:0008006" key="4">
    <source>
        <dbReference type="Google" id="ProtNLM"/>
    </source>
</evidence>
<dbReference type="Proteomes" id="UP000292209">
    <property type="component" value="Unassembled WGS sequence"/>
</dbReference>
<evidence type="ECO:0000313" key="2">
    <source>
        <dbReference type="EMBL" id="RZS97705.1"/>
    </source>
</evidence>
<keyword evidence="1" id="KW-0732">Signal</keyword>
<name>A0A4Q7PBW6_9BACT</name>
<evidence type="ECO:0000313" key="3">
    <source>
        <dbReference type="Proteomes" id="UP000292209"/>
    </source>
</evidence>
<reference evidence="2 3" key="1">
    <citation type="submission" date="2019-02" db="EMBL/GenBank/DDBJ databases">
        <title>Genomic Encyclopedia of Archaeal and Bacterial Type Strains, Phase II (KMG-II): from individual species to whole genera.</title>
        <authorList>
            <person name="Goeker M."/>
        </authorList>
    </citation>
    <scope>NUCLEOTIDE SEQUENCE [LARGE SCALE GENOMIC DNA]</scope>
    <source>
        <strain evidence="2 3">DSM 21411</strain>
    </source>
</reference>
<feature type="signal peptide" evidence="1">
    <location>
        <begin position="1"/>
        <end position="28"/>
    </location>
</feature>
<keyword evidence="3" id="KW-1185">Reference proteome</keyword>
<proteinExistence type="predicted"/>
<accession>A0A4Q7PBW6</accession>
<protein>
    <recommendedName>
        <fullName evidence="4">Outer membrane protein with beta-barrel domain</fullName>
    </recommendedName>
</protein>
<sequence length="187" mass="21094">MLYSKKSKFFVLVMVCLFSIGSNNQLLAQESILDVGIRFQKNINLYWENGVSVQYSHKKIKPDQLYFGLSYVSSRLGTAINSNAIKQDNILFSTSWYFKKDKLFRPVSRLNLGYFIADYEASIFDVLPNTSMLFSPEIGVVYASKKVPLKAMIGLGYNLVTGDGTKGGGTVYPLFTQTTVSWTIFKK</sequence>
<organism evidence="2 3">
    <name type="scientific">Cecembia calidifontis</name>
    <dbReference type="NCBI Taxonomy" id="1187080"/>
    <lineage>
        <taxon>Bacteria</taxon>
        <taxon>Pseudomonadati</taxon>
        <taxon>Bacteroidota</taxon>
        <taxon>Cytophagia</taxon>
        <taxon>Cytophagales</taxon>
        <taxon>Cyclobacteriaceae</taxon>
        <taxon>Cecembia</taxon>
    </lineage>
</organism>
<evidence type="ECO:0000256" key="1">
    <source>
        <dbReference type="SAM" id="SignalP"/>
    </source>
</evidence>
<dbReference type="EMBL" id="SGXG01000001">
    <property type="protein sequence ID" value="RZS97705.1"/>
    <property type="molecule type" value="Genomic_DNA"/>
</dbReference>
<dbReference type="AlphaFoldDB" id="A0A4Q7PBW6"/>
<gene>
    <name evidence="2" type="ORF">BC751_3323</name>
</gene>
<comment type="caution">
    <text evidence="2">The sequence shown here is derived from an EMBL/GenBank/DDBJ whole genome shotgun (WGS) entry which is preliminary data.</text>
</comment>
<feature type="chain" id="PRO_5020731820" description="Outer membrane protein with beta-barrel domain" evidence="1">
    <location>
        <begin position="29"/>
        <end position="187"/>
    </location>
</feature>